<dbReference type="InterPro" id="IPR003120">
    <property type="entry name" value="Ste12"/>
</dbReference>
<keyword evidence="2" id="KW-0479">Metal-binding</keyword>
<feature type="compositionally biased region" description="Polar residues" evidence="10">
    <location>
        <begin position="964"/>
        <end position="975"/>
    </location>
</feature>
<feature type="compositionally biased region" description="Basic and acidic residues" evidence="10">
    <location>
        <begin position="722"/>
        <end position="732"/>
    </location>
</feature>
<dbReference type="InterPro" id="IPR036236">
    <property type="entry name" value="Znf_C2H2_sf"/>
</dbReference>
<feature type="region of interest" description="Disordered" evidence="10">
    <location>
        <begin position="550"/>
        <end position="580"/>
    </location>
</feature>
<dbReference type="FunFam" id="3.30.160.60:FF:002343">
    <property type="entry name" value="Zinc finger protein 33A"/>
    <property type="match status" value="1"/>
</dbReference>
<feature type="compositionally biased region" description="Polar residues" evidence="10">
    <location>
        <begin position="876"/>
        <end position="888"/>
    </location>
</feature>
<evidence type="ECO:0000256" key="7">
    <source>
        <dbReference type="ARBA" id="ARBA00023242"/>
    </source>
</evidence>
<keyword evidence="5" id="KW-0805">Transcription regulation</keyword>
<feature type="compositionally biased region" description="Polar residues" evidence="10">
    <location>
        <begin position="114"/>
        <end position="123"/>
    </location>
</feature>
<dbReference type="PROSITE" id="PS00028">
    <property type="entry name" value="ZINC_FINGER_C2H2_1"/>
    <property type="match status" value="2"/>
</dbReference>
<comment type="subcellular location">
    <subcellularLocation>
        <location evidence="1">Nucleus</location>
    </subcellularLocation>
</comment>
<evidence type="ECO:0000256" key="3">
    <source>
        <dbReference type="ARBA" id="ARBA00022771"/>
    </source>
</evidence>
<dbReference type="InterPro" id="IPR013087">
    <property type="entry name" value="Znf_C2H2_type"/>
</dbReference>
<feature type="compositionally biased region" description="Basic and acidic residues" evidence="10">
    <location>
        <begin position="68"/>
        <end position="77"/>
    </location>
</feature>
<dbReference type="GO" id="GO:1990527">
    <property type="term" value="C:Tec1p-Ste12p-Dig1p complex"/>
    <property type="evidence" value="ECO:0007669"/>
    <property type="project" value="TreeGrafter"/>
</dbReference>
<evidence type="ECO:0000313" key="13">
    <source>
        <dbReference type="Proteomes" id="UP000717328"/>
    </source>
</evidence>
<proteinExistence type="inferred from homology"/>
<comment type="caution">
    <text evidence="12">The sequence shown here is derived from an EMBL/GenBank/DDBJ whole genome shotgun (WGS) entry which is preliminary data.</text>
</comment>
<dbReference type="SMART" id="SM00355">
    <property type="entry name" value="ZnF_C2H2"/>
    <property type="match status" value="2"/>
</dbReference>
<sequence length="1136" mass="122764">MYHQPPSYANYISSNPSSTHSSPHSYAQELDLYHHPYPPANPYPRSIRPVQSKSATYGPLHVSTNTSHELDPNERTARPGNAHHHTQFHSQTVPLLPHHNAGQVAHVSMEQDGLGQTANVSNEVSRRDSSYTTSTPGLSGGLTRPLMAVEQERLAHLDRLKFFLATAPSKWDPNSNGSADAHQSSGQNGLNIPNCYSSASSGNGMDSRPIQLGGPNTPHPALNRFLLPSQEYVSCVLWNGLYHITGTDIVRALVFRFEAFGRPVRNMKKFEEGVFSDLRNLKPGIDACLEEPKSPFLDLLFKYQCIRTQKKQKVFYWFSVPHDRLFLDALDRDLKREKMGQDPTTHITGEPALSFTYDPKKSLYEQFSKAQGGRDGEGELEAAVRIIEEGVSAPTTVPSNHEDGDASATEESEISDADEVMGSVDGEDRRRSLPPALQGTIGLGSSWIAGNPGYKIRKKKGPKKEDDGPRGRSTSMGIGERYGSLSLSRERVGDGYGFSSGGADTVSAADMFVMQAHGELGDGIVRKRSTQPTGEAGLYYNEGGQPQTQAQRFLSSTPGGGILRGHHRGRSHEQPHRHTYPLAPPPATTVAAMSAGYNPSFAQQQAQLHSGQAQPFDGMDPDSMTKNKAFVCPLFSCGRMFKRMEHLKRHLRTHTMERPYACPQCKKRFSRSDNLNQHLRTHGRGGSGAAGGGGALGLGVGDWIDNSGDDGEGSGSGGSADGRGESVGRDGEAGSVESDFEELDGEEMSRFSANVNQLGLGMFGGAMSMGVAAFNSNALGAYGTDIDPQVCEVEVQGDLQDVSGDEEGLIMRADNGHQSFDQNLYYPTPSSFPMNTQSQMNDFDPSWAVRAQPSPAFSNVSAPSPPPGSIPHIRSRSSLANASGYRTHSSSSSASSSVYGDDYMTSLSAPSHKQAFDHAALYPSDMLESAAIAAAAGGPGPVRRHRSMTPSVMRAGDAARRPMTASSSGDFQANDSPSSTSSLVLSGGRGYHPYAAYSSSSRAGSTHSSPSVFSIPLAGEYPQNMRRSESRNSNMSGMQEQMRQMMSMNMDGQHPSTYRTDSPFVQTESPAPFTTELPPPGQFGGEQYGHAQGAPVPQQNNIFSLDGNMQDPGQFVMQRMNNDSYYSQPHAQHTTL</sequence>
<evidence type="ECO:0000259" key="11">
    <source>
        <dbReference type="PROSITE" id="PS50157"/>
    </source>
</evidence>
<dbReference type="GO" id="GO:0005634">
    <property type="term" value="C:nucleus"/>
    <property type="evidence" value="ECO:0007669"/>
    <property type="project" value="UniProtKB-SubCell"/>
</dbReference>
<reference evidence="12" key="2">
    <citation type="submission" date="2021-10" db="EMBL/GenBank/DDBJ databases">
        <title>Phylogenomics reveals ancestral predisposition of the termite-cultivated fungus Termitomyces towards a domesticated lifestyle.</title>
        <authorList>
            <person name="Auxier B."/>
            <person name="Grum-Grzhimaylo A."/>
            <person name="Cardenas M.E."/>
            <person name="Lodge J.D."/>
            <person name="Laessoe T."/>
            <person name="Pedersen O."/>
            <person name="Smith M.E."/>
            <person name="Kuyper T.W."/>
            <person name="Franco-Molano E.A."/>
            <person name="Baroni T.J."/>
            <person name="Aanen D.K."/>
        </authorList>
    </citation>
    <scope>NUCLEOTIDE SEQUENCE</scope>
    <source>
        <strain evidence="12">D49</strain>
    </source>
</reference>
<organism evidence="12 13">
    <name type="scientific">Sphagnurus paluster</name>
    <dbReference type="NCBI Taxonomy" id="117069"/>
    <lineage>
        <taxon>Eukaryota</taxon>
        <taxon>Fungi</taxon>
        <taxon>Dikarya</taxon>
        <taxon>Basidiomycota</taxon>
        <taxon>Agaricomycotina</taxon>
        <taxon>Agaricomycetes</taxon>
        <taxon>Agaricomycetidae</taxon>
        <taxon>Agaricales</taxon>
        <taxon>Tricholomatineae</taxon>
        <taxon>Lyophyllaceae</taxon>
        <taxon>Sphagnurus</taxon>
    </lineage>
</organism>
<dbReference type="OrthoDB" id="1095242at2759"/>
<name>A0A9P7G0Z7_9AGAR</name>
<reference evidence="12" key="1">
    <citation type="submission" date="2021-02" db="EMBL/GenBank/DDBJ databases">
        <authorList>
            <person name="Nieuwenhuis M."/>
            <person name="Van De Peppel L.J.J."/>
        </authorList>
    </citation>
    <scope>NUCLEOTIDE SEQUENCE</scope>
    <source>
        <strain evidence="12">D49</strain>
    </source>
</reference>
<evidence type="ECO:0000313" key="12">
    <source>
        <dbReference type="EMBL" id="KAG5638830.1"/>
    </source>
</evidence>
<protein>
    <recommendedName>
        <fullName evidence="11">C2H2-type domain-containing protein</fullName>
    </recommendedName>
</protein>
<feature type="compositionally biased region" description="Low complexity" evidence="10">
    <location>
        <begin position="130"/>
        <end position="139"/>
    </location>
</feature>
<feature type="domain" description="C2H2-type" evidence="11">
    <location>
        <begin position="630"/>
        <end position="659"/>
    </location>
</feature>
<feature type="domain" description="C2H2-type" evidence="11">
    <location>
        <begin position="660"/>
        <end position="682"/>
    </location>
</feature>
<dbReference type="EMBL" id="JABCKI010005742">
    <property type="protein sequence ID" value="KAG5638830.1"/>
    <property type="molecule type" value="Genomic_DNA"/>
</dbReference>
<keyword evidence="3 9" id="KW-0863">Zinc-finger</keyword>
<feature type="region of interest" description="Disordered" evidence="10">
    <location>
        <begin position="391"/>
        <end position="438"/>
    </location>
</feature>
<evidence type="ECO:0000256" key="10">
    <source>
        <dbReference type="SAM" id="MobiDB-lite"/>
    </source>
</evidence>
<evidence type="ECO:0000256" key="5">
    <source>
        <dbReference type="ARBA" id="ARBA00023015"/>
    </source>
</evidence>
<dbReference type="PANTHER" id="PTHR47427:SF1">
    <property type="entry name" value="PROTEIN STE12"/>
    <property type="match status" value="1"/>
</dbReference>
<gene>
    <name evidence="12" type="ORF">H0H81_009601</name>
</gene>
<keyword evidence="4" id="KW-0862">Zinc</keyword>
<dbReference type="PROSITE" id="PS50157">
    <property type="entry name" value="ZINC_FINGER_C2H2_2"/>
    <property type="match status" value="2"/>
</dbReference>
<feature type="region of interest" description="Disordered" evidence="10">
    <location>
        <begin position="452"/>
        <end position="485"/>
    </location>
</feature>
<dbReference type="GO" id="GO:0008270">
    <property type="term" value="F:zinc ion binding"/>
    <property type="evidence" value="ECO:0007669"/>
    <property type="project" value="UniProtKB-KW"/>
</dbReference>
<feature type="compositionally biased region" description="Low complexity" evidence="10">
    <location>
        <begin position="998"/>
        <end position="1011"/>
    </location>
</feature>
<dbReference type="Pfam" id="PF02200">
    <property type="entry name" value="STE"/>
    <property type="match status" value="1"/>
</dbReference>
<dbReference type="Pfam" id="PF00096">
    <property type="entry name" value="zf-C2H2"/>
    <property type="match status" value="2"/>
</dbReference>
<evidence type="ECO:0000256" key="4">
    <source>
        <dbReference type="ARBA" id="ARBA00022833"/>
    </source>
</evidence>
<feature type="region of interest" description="Disordered" evidence="10">
    <location>
        <begin position="1071"/>
        <end position="1100"/>
    </location>
</feature>
<dbReference type="GO" id="GO:1990526">
    <property type="term" value="C:Ste12p-Dig1p-Dig2p complex"/>
    <property type="evidence" value="ECO:0007669"/>
    <property type="project" value="TreeGrafter"/>
</dbReference>
<keyword evidence="7" id="KW-0539">Nucleus</keyword>
<dbReference type="Gene3D" id="3.30.160.60">
    <property type="entry name" value="Classic Zinc Finger"/>
    <property type="match status" value="2"/>
</dbReference>
<dbReference type="AlphaFoldDB" id="A0A9P7G0Z7"/>
<feature type="compositionally biased region" description="Low complexity" evidence="10">
    <location>
        <begin position="13"/>
        <end position="25"/>
    </location>
</feature>
<keyword evidence="6" id="KW-0804">Transcription</keyword>
<feature type="region of interest" description="Disordered" evidence="10">
    <location>
        <begin position="937"/>
        <end position="985"/>
    </location>
</feature>
<evidence type="ECO:0000256" key="9">
    <source>
        <dbReference type="PROSITE-ProRule" id="PRU00042"/>
    </source>
</evidence>
<feature type="region of interest" description="Disordered" evidence="10">
    <location>
        <begin position="1"/>
        <end position="25"/>
    </location>
</feature>
<evidence type="ECO:0000256" key="1">
    <source>
        <dbReference type="ARBA" id="ARBA00004123"/>
    </source>
</evidence>
<feature type="region of interest" description="Disordered" evidence="10">
    <location>
        <begin position="998"/>
        <end position="1038"/>
    </location>
</feature>
<feature type="region of interest" description="Disordered" evidence="10">
    <location>
        <begin position="113"/>
        <end position="139"/>
    </location>
</feature>
<dbReference type="GO" id="GO:0003700">
    <property type="term" value="F:DNA-binding transcription factor activity"/>
    <property type="evidence" value="ECO:0007669"/>
    <property type="project" value="InterPro"/>
</dbReference>
<keyword evidence="13" id="KW-1185">Reference proteome</keyword>
<feature type="region of interest" description="Disordered" evidence="10">
    <location>
        <begin position="701"/>
        <end position="747"/>
    </location>
</feature>
<evidence type="ECO:0000256" key="2">
    <source>
        <dbReference type="ARBA" id="ARBA00022723"/>
    </source>
</evidence>
<comment type="similarity">
    <text evidence="8">Belongs to the STE12 transcription factor family.</text>
</comment>
<dbReference type="SMART" id="SM00424">
    <property type="entry name" value="STE"/>
    <property type="match status" value="1"/>
</dbReference>
<evidence type="ECO:0000256" key="6">
    <source>
        <dbReference type="ARBA" id="ARBA00023163"/>
    </source>
</evidence>
<accession>A0A9P7G0Z7</accession>
<dbReference type="SUPFAM" id="SSF57667">
    <property type="entry name" value="beta-beta-alpha zinc fingers"/>
    <property type="match status" value="1"/>
</dbReference>
<feature type="compositionally biased region" description="Acidic residues" evidence="10">
    <location>
        <begin position="408"/>
        <end position="419"/>
    </location>
</feature>
<dbReference type="InterPro" id="IPR052127">
    <property type="entry name" value="STE12_transcription_factor"/>
</dbReference>
<feature type="compositionally biased region" description="Low complexity" evidence="10">
    <location>
        <begin position="976"/>
        <end position="985"/>
    </location>
</feature>
<evidence type="ECO:0000256" key="8">
    <source>
        <dbReference type="ARBA" id="ARBA00024345"/>
    </source>
</evidence>
<feature type="region of interest" description="Disordered" evidence="10">
    <location>
        <begin position="854"/>
        <end position="898"/>
    </location>
</feature>
<feature type="region of interest" description="Disordered" evidence="10">
    <location>
        <begin position="56"/>
        <end position="89"/>
    </location>
</feature>
<dbReference type="Proteomes" id="UP000717328">
    <property type="component" value="Unassembled WGS sequence"/>
</dbReference>
<dbReference type="PANTHER" id="PTHR47427">
    <property type="entry name" value="PROTEIN STE12"/>
    <property type="match status" value="1"/>
</dbReference>